<accession>A0A1I4XGV9</accession>
<dbReference type="InterPro" id="IPR011009">
    <property type="entry name" value="Kinase-like_dom_sf"/>
</dbReference>
<keyword evidence="2" id="KW-1185">Reference proteome</keyword>
<protein>
    <submittedName>
        <fullName evidence="1">Uncharacterized conserved protein, DUF2252 family</fullName>
    </submittedName>
</protein>
<name>A0A1I4XGV9_PSUAM</name>
<dbReference type="PANTHER" id="PTHR39441:SF1">
    <property type="entry name" value="DUF2252 DOMAIN-CONTAINING PROTEIN"/>
    <property type="match status" value="1"/>
</dbReference>
<organism evidence="1 2">
    <name type="scientific">Pseudonocardia ammonioxydans</name>
    <dbReference type="NCBI Taxonomy" id="260086"/>
    <lineage>
        <taxon>Bacteria</taxon>
        <taxon>Bacillati</taxon>
        <taxon>Actinomycetota</taxon>
        <taxon>Actinomycetes</taxon>
        <taxon>Pseudonocardiales</taxon>
        <taxon>Pseudonocardiaceae</taxon>
        <taxon>Pseudonocardia</taxon>
    </lineage>
</organism>
<proteinExistence type="predicted"/>
<sequence>MTVTPGDRGGSVCGALPDAVSPPVPRPGGCIIEGMAPLAEILSATDPERRSRWIVDTLVEAFADLMSAAPEAFRVKFRKMAADPFAFYRGSAPLFYADVATLADPWVDERTSRVWIQGDLHAENFGTYMDGDGVLIFDVNDFDEAYLGHFTWDVQRLAASIALLGWRKAIPDAGIDQLVAGYARAYVDQVRRFVEAREDEHDHALRIDNTAGPVHELLLRSRLSSRLGLLDAVTETEGYDRVFRHGPGVRRLGDAEHATVVEAFGRYLTTIPADRRLPDPAYVIKDVVGRSGFGIGSAGLPAYTVLIEGLNQALDNDIVLSMKQGNVAAPSRVVTDPRIADYFRHHGHRTAVSQRALQAHTDRLLGSTEIDGVGYVVSELSPYARDLEWDELTEPRDIAPVLDHLGRASAKIHCVADADSDQSLVGFSTEEAIAASIGDRDDEFVGWVCTFAREYAAVVRDDHRRFVDAFRSDAIPGVQATAGLDG</sequence>
<dbReference type="Pfam" id="PF10009">
    <property type="entry name" value="DUF2252"/>
    <property type="match status" value="1"/>
</dbReference>
<dbReference type="AlphaFoldDB" id="A0A1I4XGV9"/>
<reference evidence="1 2" key="1">
    <citation type="submission" date="2016-10" db="EMBL/GenBank/DDBJ databases">
        <authorList>
            <person name="de Groot N.N."/>
        </authorList>
    </citation>
    <scope>NUCLEOTIDE SEQUENCE [LARGE SCALE GENOMIC DNA]</scope>
    <source>
        <strain evidence="1 2">CGMCC 4.1877</strain>
    </source>
</reference>
<dbReference type="PANTHER" id="PTHR39441">
    <property type="entry name" value="DUF2252 DOMAIN-CONTAINING PROTEIN"/>
    <property type="match status" value="1"/>
</dbReference>
<dbReference type="InterPro" id="IPR018721">
    <property type="entry name" value="DUF2252"/>
</dbReference>
<evidence type="ECO:0000313" key="1">
    <source>
        <dbReference type="EMBL" id="SFN24922.1"/>
    </source>
</evidence>
<dbReference type="SUPFAM" id="SSF56112">
    <property type="entry name" value="Protein kinase-like (PK-like)"/>
    <property type="match status" value="1"/>
</dbReference>
<dbReference type="STRING" id="260086.SAMN05216207_101144"/>
<dbReference type="Proteomes" id="UP000199614">
    <property type="component" value="Unassembled WGS sequence"/>
</dbReference>
<dbReference type="EMBL" id="FOUY01000011">
    <property type="protein sequence ID" value="SFN24922.1"/>
    <property type="molecule type" value="Genomic_DNA"/>
</dbReference>
<gene>
    <name evidence="1" type="ORF">SAMN05216207_101144</name>
</gene>
<evidence type="ECO:0000313" key="2">
    <source>
        <dbReference type="Proteomes" id="UP000199614"/>
    </source>
</evidence>